<sequence length="538" mass="60576">MMNRLPRELVEEIVLVFAHTAAKNDVLTTRLVCRDFNHLLRPIGCRTLNLDSTRLNKHSKHSKPRPEGLQTIGHRCKALHIDMTVLRDDYEVETLSTLLQSLPSMDAFCRALRHKYSFSETAFTEHDFYQATAEMLFYCRDVDRARICLPFPVMGVQCSAATRVLANALKALAQRPDEDSTALAALVVDGVADDTLCELWMNPSDVMNMQALLPSVETLVLVVRRLGAGSFSATVFGVAMWNMIWHAARLKSLCLAGSNMVRSEDGTLQLTTLDNMDRAQWLEKRFPGPGAQLTLPKPAYLELKNIMILPEDLLRIAAAFGPSLEELHMTNVCIMTQQSLTENTNSDMHLWVGLPNQDPGERLWMAMRFRALMPKLRICRCSYLNYKVLIGAGLPHSYDFDYADPSGLGRSVSQRFVEVVTGVRQPRLSSGEPAYMRPHDPEHNDLLHNLAERRSRLPMAEHDYNAHRLASMDRRPDYQYSIDGLFRNCVDSSIKELTYIAEMVREGVTVLQEQTRNGVHGVDTLAPDLLAPDPPATG</sequence>
<dbReference type="HOGENOM" id="CLU_037141_0_0_1"/>
<dbReference type="Proteomes" id="UP000030106">
    <property type="component" value="Unassembled WGS sequence"/>
</dbReference>
<protein>
    <recommendedName>
        <fullName evidence="3">F-box domain-containing protein</fullName>
    </recommendedName>
</protein>
<dbReference type="STRING" id="1245745.A0A0A2VRJ2"/>
<dbReference type="eggNOG" id="ENOG502RA3T">
    <property type="taxonomic scope" value="Eukaryota"/>
</dbReference>
<accession>A0A0A2VRJ2</accession>
<dbReference type="AlphaFoldDB" id="A0A0A2VRJ2"/>
<organism evidence="1 2">
    <name type="scientific">Beauveria bassiana D1-5</name>
    <dbReference type="NCBI Taxonomy" id="1245745"/>
    <lineage>
        <taxon>Eukaryota</taxon>
        <taxon>Fungi</taxon>
        <taxon>Dikarya</taxon>
        <taxon>Ascomycota</taxon>
        <taxon>Pezizomycotina</taxon>
        <taxon>Sordariomycetes</taxon>
        <taxon>Hypocreomycetidae</taxon>
        <taxon>Hypocreales</taxon>
        <taxon>Cordycipitaceae</taxon>
        <taxon>Beauveria</taxon>
    </lineage>
</organism>
<evidence type="ECO:0008006" key="3">
    <source>
        <dbReference type="Google" id="ProtNLM"/>
    </source>
</evidence>
<gene>
    <name evidence="1" type="ORF">BBAD15_g5675</name>
</gene>
<evidence type="ECO:0000313" key="2">
    <source>
        <dbReference type="Proteomes" id="UP000030106"/>
    </source>
</evidence>
<name>A0A0A2VRJ2_BEABA</name>
<proteinExistence type="predicted"/>
<comment type="caution">
    <text evidence="1">The sequence shown here is derived from an EMBL/GenBank/DDBJ whole genome shotgun (WGS) entry which is preliminary data.</text>
</comment>
<evidence type="ECO:0000313" key="1">
    <source>
        <dbReference type="EMBL" id="KGQ08982.1"/>
    </source>
</evidence>
<reference evidence="1 2" key="1">
    <citation type="submission" date="2012-10" db="EMBL/GenBank/DDBJ databases">
        <title>Genome sequencing and analysis of entomopathogenic fungi Beauveria bassiana D1-5.</title>
        <authorList>
            <person name="Li Q."/>
            <person name="Wang L."/>
            <person name="Zhang Z."/>
            <person name="Wang Q."/>
            <person name="Ren J."/>
            <person name="Wang M."/>
            <person name="Xu W."/>
            <person name="Wang J."/>
            <person name="Lu Y."/>
            <person name="Du Q."/>
            <person name="Sun Z."/>
        </authorList>
    </citation>
    <scope>NUCLEOTIDE SEQUENCE [LARGE SCALE GENOMIC DNA]</scope>
    <source>
        <strain evidence="1 2">D1-5</strain>
    </source>
</reference>
<dbReference type="EMBL" id="ANFO01000518">
    <property type="protein sequence ID" value="KGQ08982.1"/>
    <property type="molecule type" value="Genomic_DNA"/>
</dbReference>
<dbReference type="OrthoDB" id="4798537at2759"/>